<keyword evidence="2" id="KW-1185">Reference proteome</keyword>
<comment type="caution">
    <text evidence="1">The sequence shown here is derived from an EMBL/GenBank/DDBJ whole genome shotgun (WGS) entry which is preliminary data.</text>
</comment>
<reference evidence="1" key="1">
    <citation type="submission" date="2022-08" db="EMBL/GenBank/DDBJ databases">
        <title>Genome Sequence of Lecanicillium fungicola.</title>
        <authorList>
            <person name="Buettner E."/>
        </authorList>
    </citation>
    <scope>NUCLEOTIDE SEQUENCE</scope>
    <source>
        <strain evidence="1">Babe33</strain>
    </source>
</reference>
<proteinExistence type="predicted"/>
<dbReference type="EMBL" id="JANJQO010001001">
    <property type="protein sequence ID" value="KAJ2973261.1"/>
    <property type="molecule type" value="Genomic_DNA"/>
</dbReference>
<accession>A0ACC1N337</accession>
<evidence type="ECO:0000313" key="2">
    <source>
        <dbReference type="Proteomes" id="UP001143910"/>
    </source>
</evidence>
<dbReference type="Proteomes" id="UP001143910">
    <property type="component" value="Unassembled WGS sequence"/>
</dbReference>
<gene>
    <name evidence="1" type="ORF">NQ176_g6709</name>
</gene>
<sequence length="580" mass="63369">MKPLNVLNAVHFGVFTTVLAASGPDQKPFLSHASADRAEVSLPSGIVIGSVVDGVEAFRGIPYAKPPEADLRLEPPVRREADLGHFDATGPGPSCPQFGSFIPGETPGETPVLGGHGTGQEDCLTITVQRPVGVSPDRALPVLFWIYGGAFQFGSTEDYNATDMLKAAVGLDRPFIFVAANYRMGGFGFLGGREILAEGSANLGLLDQRMALEWTADNIAYFGGDPSKVVIWGESAGAISVVDQLALFGGDPVYKGEPLFRGAIVNSGNVLPTDPVDCGKAQAIFDDIVEKLECSDANDKLKCLRAVGFEDFHTAVNSVPSADGITSLALSYLPRPDVSVLPVSPDVAFEGGDYHAVPMIIGNQEDEGTLFAREEVHPDTTNAIVDYLQEYYFHNSNTEQITKLVNTWPNLAVSGSPFRTNLLYRRYAGYKRLSALLGDVVFILLRRLTLSFATTANKDIPIWSYMSSYLHDATGISGNDQGTFHATDVFYGMFGLSNVVDLPGLPKLPYPIAQTRKYYLNFLYNLDPNKGLPVAKRWPTWEERNPKLLRFNILNIVEINDDFREKSYDFIKENRADLYA</sequence>
<evidence type="ECO:0000313" key="1">
    <source>
        <dbReference type="EMBL" id="KAJ2973261.1"/>
    </source>
</evidence>
<name>A0ACC1N337_9HYPO</name>
<organism evidence="1 2">
    <name type="scientific">Zarea fungicola</name>
    <dbReference type="NCBI Taxonomy" id="93591"/>
    <lineage>
        <taxon>Eukaryota</taxon>
        <taxon>Fungi</taxon>
        <taxon>Dikarya</taxon>
        <taxon>Ascomycota</taxon>
        <taxon>Pezizomycotina</taxon>
        <taxon>Sordariomycetes</taxon>
        <taxon>Hypocreomycetidae</taxon>
        <taxon>Hypocreales</taxon>
        <taxon>Cordycipitaceae</taxon>
        <taxon>Zarea</taxon>
    </lineage>
</organism>
<protein>
    <submittedName>
        <fullName evidence="1">Uncharacterized protein</fullName>
    </submittedName>
</protein>